<protein>
    <submittedName>
        <fullName evidence="2">Uncharacterized protein</fullName>
    </submittedName>
</protein>
<reference evidence="2 3" key="1">
    <citation type="submission" date="2024-01" db="EMBL/GenBank/DDBJ databases">
        <title>The genomes of 5 underutilized Papilionoideae crops provide insights into root nodulation and disease resistanc.</title>
        <authorList>
            <person name="Jiang F."/>
        </authorList>
    </citation>
    <scope>NUCLEOTIDE SEQUENCE [LARGE SCALE GENOMIC DNA]</scope>
    <source>
        <strain evidence="2">DUOXIRENSHENG_FW03</strain>
        <tissue evidence="2">Leaves</tissue>
    </source>
</reference>
<keyword evidence="1" id="KW-0812">Transmembrane</keyword>
<evidence type="ECO:0000256" key="1">
    <source>
        <dbReference type="SAM" id="Phobius"/>
    </source>
</evidence>
<sequence length="230" mass="26394">MLLSNQDHTLHVETQFMPEQIHWSDGIFYIWLGDVGVIVASVVPSKVAKVVGDDGCLHCRRLGLESGHGIRIRRSRFHALFLLLVLWLYHLISTLNPIFHSQFCPLFFTRNVLDLAVQTGGLSLLKETKNLNQNKFRVTREGSVNSIDEILTRQEDKVLAKETGKEGRVWEVYVARRRDAGGHRHGFVKFLDVHRWNKESFGDLEKVQQDVVTRLNDIQLKGETGLSRKQ</sequence>
<proteinExistence type="predicted"/>
<dbReference type="AlphaFoldDB" id="A0AAN9XHA2"/>
<accession>A0AAN9XHA2</accession>
<evidence type="ECO:0000313" key="3">
    <source>
        <dbReference type="Proteomes" id="UP001386955"/>
    </source>
</evidence>
<dbReference type="EMBL" id="JAYMYS010000005">
    <property type="protein sequence ID" value="KAK7392091.1"/>
    <property type="molecule type" value="Genomic_DNA"/>
</dbReference>
<gene>
    <name evidence="2" type="ORF">VNO78_20518</name>
</gene>
<dbReference type="Proteomes" id="UP001386955">
    <property type="component" value="Unassembled WGS sequence"/>
</dbReference>
<keyword evidence="3" id="KW-1185">Reference proteome</keyword>
<comment type="caution">
    <text evidence="2">The sequence shown here is derived from an EMBL/GenBank/DDBJ whole genome shotgun (WGS) entry which is preliminary data.</text>
</comment>
<feature type="transmembrane region" description="Helical" evidence="1">
    <location>
        <begin position="79"/>
        <end position="99"/>
    </location>
</feature>
<keyword evidence="1" id="KW-0472">Membrane</keyword>
<keyword evidence="1" id="KW-1133">Transmembrane helix</keyword>
<name>A0AAN9XHA2_PSOTE</name>
<evidence type="ECO:0000313" key="2">
    <source>
        <dbReference type="EMBL" id="KAK7392091.1"/>
    </source>
</evidence>
<organism evidence="2 3">
    <name type="scientific">Psophocarpus tetragonolobus</name>
    <name type="common">Winged bean</name>
    <name type="synonym">Dolichos tetragonolobus</name>
    <dbReference type="NCBI Taxonomy" id="3891"/>
    <lineage>
        <taxon>Eukaryota</taxon>
        <taxon>Viridiplantae</taxon>
        <taxon>Streptophyta</taxon>
        <taxon>Embryophyta</taxon>
        <taxon>Tracheophyta</taxon>
        <taxon>Spermatophyta</taxon>
        <taxon>Magnoliopsida</taxon>
        <taxon>eudicotyledons</taxon>
        <taxon>Gunneridae</taxon>
        <taxon>Pentapetalae</taxon>
        <taxon>rosids</taxon>
        <taxon>fabids</taxon>
        <taxon>Fabales</taxon>
        <taxon>Fabaceae</taxon>
        <taxon>Papilionoideae</taxon>
        <taxon>50 kb inversion clade</taxon>
        <taxon>NPAAA clade</taxon>
        <taxon>indigoferoid/millettioid clade</taxon>
        <taxon>Phaseoleae</taxon>
        <taxon>Psophocarpus</taxon>
    </lineage>
</organism>